<sequence>MSDPISRLDQFRADTPGAPMKSAAEVRRRGDQIRRRRRAAATAGAVALAAVVAGPIIFLSAGFGERATEPDPAPAPSQTPSTGPSPSASTPAADLTRAHLPVEDDLVADESYPAWVEDQTYDDEGTGDHNECLPESLTDMGATAAVRRDFVPRSGEDLSGAAGTLKAVVAEFASAKEAEAARAALSKAAAGCSAVDAETAGSLPVEGGVASAGDINVVTYQPDDPDMNAVWEVATAVVSVEDRVLVMTRKRGVQDYVPPTDLRTSAVNATYRMVGARPPASTTSPPASDPATDPPSSTPPADILGDANLVSAGSLPGLPLEGESTATWQQVPAQPTPTLYCQGAWLSSLKAAESVSREFRLQNPGEIGKVNVTVLEFSTKPAADAAYETVHGWLGDCPAPMSDEKLFIARPVESVEIGTSPAIDRAAQMLAEYAGDCGGQDCDATWYDHQTVAQIGTRLVLVTHAEAGGPCPPTRACPPEEASDYTEWDNRVAQTVEATVGQATVDLR</sequence>
<evidence type="ECO:0000256" key="2">
    <source>
        <dbReference type="SAM" id="Phobius"/>
    </source>
</evidence>
<evidence type="ECO:0008006" key="5">
    <source>
        <dbReference type="Google" id="ProtNLM"/>
    </source>
</evidence>
<reference evidence="3 4" key="1">
    <citation type="submission" date="2020-02" db="EMBL/GenBank/DDBJ databases">
        <title>Whole-genome analyses of novel actinobacteria.</title>
        <authorList>
            <person name="Sahin N."/>
        </authorList>
    </citation>
    <scope>NUCLEOTIDE SEQUENCE [LARGE SCALE GENOMIC DNA]</scope>
    <source>
        <strain evidence="3 4">KC13</strain>
    </source>
</reference>
<dbReference type="AlphaFoldDB" id="A0A6M1R8Z8"/>
<feature type="compositionally biased region" description="Low complexity" evidence="1">
    <location>
        <begin position="278"/>
        <end position="291"/>
    </location>
</feature>
<dbReference type="EMBL" id="JAALAA010000012">
    <property type="protein sequence ID" value="NGN94058.1"/>
    <property type="molecule type" value="Genomic_DNA"/>
</dbReference>
<organism evidence="3 4">
    <name type="scientific">Nocardioides turkmenicus</name>
    <dbReference type="NCBI Taxonomy" id="2711220"/>
    <lineage>
        <taxon>Bacteria</taxon>
        <taxon>Bacillati</taxon>
        <taxon>Actinomycetota</taxon>
        <taxon>Actinomycetes</taxon>
        <taxon>Propionibacteriales</taxon>
        <taxon>Nocardioidaceae</taxon>
        <taxon>Nocardioides</taxon>
    </lineage>
</organism>
<keyword evidence="2" id="KW-0812">Transmembrane</keyword>
<feature type="compositionally biased region" description="Basic and acidic residues" evidence="1">
    <location>
        <begin position="24"/>
        <end position="33"/>
    </location>
</feature>
<keyword evidence="4" id="KW-1185">Reference proteome</keyword>
<protein>
    <recommendedName>
        <fullName evidence="5">Sensor domain-containing protein</fullName>
    </recommendedName>
</protein>
<evidence type="ECO:0000313" key="4">
    <source>
        <dbReference type="Proteomes" id="UP000483261"/>
    </source>
</evidence>
<dbReference type="Proteomes" id="UP000483261">
    <property type="component" value="Unassembled WGS sequence"/>
</dbReference>
<feature type="region of interest" description="Disordered" evidence="1">
    <location>
        <begin position="1"/>
        <end position="40"/>
    </location>
</feature>
<feature type="region of interest" description="Disordered" evidence="1">
    <location>
        <begin position="65"/>
        <end position="93"/>
    </location>
</feature>
<keyword evidence="2" id="KW-1133">Transmembrane helix</keyword>
<gene>
    <name evidence="3" type="ORF">G5C66_15070</name>
</gene>
<comment type="caution">
    <text evidence="3">The sequence shown here is derived from an EMBL/GenBank/DDBJ whole genome shotgun (WGS) entry which is preliminary data.</text>
</comment>
<feature type="region of interest" description="Disordered" evidence="1">
    <location>
        <begin position="276"/>
        <end position="308"/>
    </location>
</feature>
<evidence type="ECO:0000313" key="3">
    <source>
        <dbReference type="EMBL" id="NGN94058.1"/>
    </source>
</evidence>
<feature type="compositionally biased region" description="Low complexity" evidence="1">
    <location>
        <begin position="78"/>
        <end position="93"/>
    </location>
</feature>
<name>A0A6M1R8Z8_9ACTN</name>
<keyword evidence="2" id="KW-0472">Membrane</keyword>
<accession>A0A6M1R8Z8</accession>
<proteinExistence type="predicted"/>
<evidence type="ECO:0000256" key="1">
    <source>
        <dbReference type="SAM" id="MobiDB-lite"/>
    </source>
</evidence>
<dbReference type="RefSeq" id="WP_165111787.1">
    <property type="nucleotide sequence ID" value="NZ_JAALAA010000012.1"/>
</dbReference>
<feature type="transmembrane region" description="Helical" evidence="2">
    <location>
        <begin position="39"/>
        <end position="63"/>
    </location>
</feature>